<evidence type="ECO:0000256" key="2">
    <source>
        <dbReference type="ARBA" id="ARBA00005383"/>
    </source>
</evidence>
<feature type="region of interest" description="Disordered" evidence="9">
    <location>
        <begin position="359"/>
        <end position="384"/>
    </location>
</feature>
<dbReference type="InterPro" id="IPR004181">
    <property type="entry name" value="Znf_MIZ"/>
</dbReference>
<dbReference type="GO" id="GO:0008270">
    <property type="term" value="F:zinc ion binding"/>
    <property type="evidence" value="ECO:0007669"/>
    <property type="project" value="UniProtKB-KW"/>
</dbReference>
<dbReference type="Gene3D" id="2.60.120.780">
    <property type="entry name" value="PINIT domain"/>
    <property type="match status" value="1"/>
</dbReference>
<dbReference type="PROSITE" id="PS51466">
    <property type="entry name" value="PINIT"/>
    <property type="match status" value="1"/>
</dbReference>
<reference evidence="12" key="1">
    <citation type="journal article" date="2020" name="Cell">
        <title>Large-Scale Comparative Analyses of Tick Genomes Elucidate Their Genetic Diversity and Vector Capacities.</title>
        <authorList>
            <consortium name="Tick Genome and Microbiome Consortium (TIGMIC)"/>
            <person name="Jia N."/>
            <person name="Wang J."/>
            <person name="Shi W."/>
            <person name="Du L."/>
            <person name="Sun Y."/>
            <person name="Zhan W."/>
            <person name="Jiang J.F."/>
            <person name="Wang Q."/>
            <person name="Zhang B."/>
            <person name="Ji P."/>
            <person name="Bell-Sakyi L."/>
            <person name="Cui X.M."/>
            <person name="Yuan T.T."/>
            <person name="Jiang B.G."/>
            <person name="Yang W.F."/>
            <person name="Lam T.T."/>
            <person name="Chang Q.C."/>
            <person name="Ding S.J."/>
            <person name="Wang X.J."/>
            <person name="Zhu J.G."/>
            <person name="Ruan X.D."/>
            <person name="Zhao L."/>
            <person name="Wei J.T."/>
            <person name="Ye R.Z."/>
            <person name="Que T.C."/>
            <person name="Du C.H."/>
            <person name="Zhou Y.H."/>
            <person name="Cheng J.X."/>
            <person name="Dai P.F."/>
            <person name="Guo W.B."/>
            <person name="Han X.H."/>
            <person name="Huang E.J."/>
            <person name="Li L.F."/>
            <person name="Wei W."/>
            <person name="Gao Y.C."/>
            <person name="Liu J.Z."/>
            <person name="Shao H.Z."/>
            <person name="Wang X."/>
            <person name="Wang C.C."/>
            <person name="Yang T.C."/>
            <person name="Huo Q.B."/>
            <person name="Li W."/>
            <person name="Chen H.Y."/>
            <person name="Chen S.E."/>
            <person name="Zhou L.G."/>
            <person name="Ni X.B."/>
            <person name="Tian J.H."/>
            <person name="Sheng Y."/>
            <person name="Liu T."/>
            <person name="Pan Y.S."/>
            <person name="Xia L.Y."/>
            <person name="Li J."/>
            <person name="Zhao F."/>
            <person name="Cao W.C."/>
        </authorList>
    </citation>
    <scope>NUCLEOTIDE SEQUENCE</scope>
    <source>
        <strain evidence="12">Rsan-2018</strain>
    </source>
</reference>
<dbReference type="GO" id="GO:0016925">
    <property type="term" value="P:protein sumoylation"/>
    <property type="evidence" value="ECO:0007669"/>
    <property type="project" value="TreeGrafter"/>
</dbReference>
<accession>A0A9D4SN04</accession>
<dbReference type="GO" id="GO:0006357">
    <property type="term" value="P:regulation of transcription by RNA polymerase II"/>
    <property type="evidence" value="ECO:0007669"/>
    <property type="project" value="TreeGrafter"/>
</dbReference>
<dbReference type="GO" id="GO:0003712">
    <property type="term" value="F:transcription coregulator activity"/>
    <property type="evidence" value="ECO:0007669"/>
    <property type="project" value="TreeGrafter"/>
</dbReference>
<keyword evidence="3" id="KW-0808">Transferase</keyword>
<feature type="domain" description="PINIT" evidence="11">
    <location>
        <begin position="1"/>
        <end position="172"/>
    </location>
</feature>
<dbReference type="Gene3D" id="3.30.40.10">
    <property type="entry name" value="Zinc/RING finger domain, C3HC4 (zinc finger)"/>
    <property type="match status" value="1"/>
</dbReference>
<evidence type="ECO:0000256" key="4">
    <source>
        <dbReference type="ARBA" id="ARBA00022723"/>
    </source>
</evidence>
<dbReference type="AlphaFoldDB" id="A0A9D4SN04"/>
<evidence type="ECO:0000256" key="1">
    <source>
        <dbReference type="ARBA" id="ARBA00004718"/>
    </source>
</evidence>
<comment type="similarity">
    <text evidence="2">Belongs to the PIAS family.</text>
</comment>
<feature type="region of interest" description="Disordered" evidence="9">
    <location>
        <begin position="320"/>
        <end position="344"/>
    </location>
</feature>
<dbReference type="InterPro" id="IPR038654">
    <property type="entry name" value="PINIT_sf"/>
</dbReference>
<dbReference type="GO" id="GO:0000785">
    <property type="term" value="C:chromatin"/>
    <property type="evidence" value="ECO:0007669"/>
    <property type="project" value="TreeGrafter"/>
</dbReference>
<reference evidence="12" key="2">
    <citation type="submission" date="2021-09" db="EMBL/GenBank/DDBJ databases">
        <authorList>
            <person name="Jia N."/>
            <person name="Wang J."/>
            <person name="Shi W."/>
            <person name="Du L."/>
            <person name="Sun Y."/>
            <person name="Zhan W."/>
            <person name="Jiang J."/>
            <person name="Wang Q."/>
            <person name="Zhang B."/>
            <person name="Ji P."/>
            <person name="Sakyi L.B."/>
            <person name="Cui X."/>
            <person name="Yuan T."/>
            <person name="Jiang B."/>
            <person name="Yang W."/>
            <person name="Lam T.T.-Y."/>
            <person name="Chang Q."/>
            <person name="Ding S."/>
            <person name="Wang X."/>
            <person name="Zhu J."/>
            <person name="Ruan X."/>
            <person name="Zhao L."/>
            <person name="Wei J."/>
            <person name="Que T."/>
            <person name="Du C."/>
            <person name="Cheng J."/>
            <person name="Dai P."/>
            <person name="Han X."/>
            <person name="Huang E."/>
            <person name="Gao Y."/>
            <person name="Liu J."/>
            <person name="Shao H."/>
            <person name="Ye R."/>
            <person name="Li L."/>
            <person name="Wei W."/>
            <person name="Wang X."/>
            <person name="Wang C."/>
            <person name="Huo Q."/>
            <person name="Li W."/>
            <person name="Guo W."/>
            <person name="Chen H."/>
            <person name="Chen S."/>
            <person name="Zhou L."/>
            <person name="Zhou L."/>
            <person name="Ni X."/>
            <person name="Tian J."/>
            <person name="Zhou Y."/>
            <person name="Sheng Y."/>
            <person name="Liu T."/>
            <person name="Pan Y."/>
            <person name="Xia L."/>
            <person name="Li J."/>
            <person name="Zhao F."/>
            <person name="Cao W."/>
        </authorList>
    </citation>
    <scope>NUCLEOTIDE SEQUENCE</scope>
    <source>
        <strain evidence="12">Rsan-2018</strain>
        <tissue evidence="12">Larvae</tissue>
    </source>
</reference>
<proteinExistence type="inferred from homology"/>
<evidence type="ECO:0000313" key="12">
    <source>
        <dbReference type="EMBL" id="KAH7934905.1"/>
    </source>
</evidence>
<evidence type="ECO:0000256" key="3">
    <source>
        <dbReference type="ARBA" id="ARBA00022679"/>
    </source>
</evidence>
<protein>
    <submittedName>
        <fullName evidence="12">Uncharacterized protein</fullName>
    </submittedName>
</protein>
<evidence type="ECO:0000259" key="10">
    <source>
        <dbReference type="PROSITE" id="PS51044"/>
    </source>
</evidence>
<dbReference type="PANTHER" id="PTHR10782">
    <property type="entry name" value="ZINC FINGER MIZ DOMAIN-CONTAINING PROTEIN"/>
    <property type="match status" value="1"/>
</dbReference>
<dbReference type="PROSITE" id="PS51044">
    <property type="entry name" value="ZF_SP_RING"/>
    <property type="match status" value="1"/>
</dbReference>
<keyword evidence="7" id="KW-0862">Zinc</keyword>
<dbReference type="GO" id="GO:0061665">
    <property type="term" value="F:SUMO ligase activity"/>
    <property type="evidence" value="ECO:0007669"/>
    <property type="project" value="TreeGrafter"/>
</dbReference>
<feature type="domain" description="SP-RING-type" evidence="10">
    <location>
        <begin position="206"/>
        <end position="287"/>
    </location>
</feature>
<dbReference type="PANTHER" id="PTHR10782:SF94">
    <property type="entry name" value="SUPPRESSOR OF VARIEGATION 2-10, ISOFORM I"/>
    <property type="match status" value="1"/>
</dbReference>
<feature type="compositionally biased region" description="Low complexity" evidence="9">
    <location>
        <begin position="320"/>
        <end position="331"/>
    </location>
</feature>
<evidence type="ECO:0000256" key="9">
    <source>
        <dbReference type="SAM" id="MobiDB-lite"/>
    </source>
</evidence>
<evidence type="ECO:0000259" key="11">
    <source>
        <dbReference type="PROSITE" id="PS51466"/>
    </source>
</evidence>
<dbReference type="FunFam" id="2.60.120.780:FF:000001">
    <property type="entry name" value="E3 SUMO-protein ligase PIAS2 isoform X1"/>
    <property type="match status" value="1"/>
</dbReference>
<evidence type="ECO:0000256" key="6">
    <source>
        <dbReference type="ARBA" id="ARBA00022786"/>
    </source>
</evidence>
<dbReference type="InterPro" id="IPR023321">
    <property type="entry name" value="PINIT"/>
</dbReference>
<dbReference type="Proteomes" id="UP000821837">
    <property type="component" value="Unassembled WGS sequence"/>
</dbReference>
<dbReference type="VEuPathDB" id="VectorBase:RSAN_038531"/>
<dbReference type="Pfam" id="PF02891">
    <property type="entry name" value="zf-MIZ"/>
    <property type="match status" value="1"/>
</dbReference>
<evidence type="ECO:0000313" key="13">
    <source>
        <dbReference type="Proteomes" id="UP000821837"/>
    </source>
</evidence>
<comment type="pathway">
    <text evidence="1">Protein modification; protein sumoylation.</text>
</comment>
<comment type="caution">
    <text evidence="12">The sequence shown here is derived from an EMBL/GenBank/DDBJ whole genome shotgun (WGS) entry which is preliminary data.</text>
</comment>
<dbReference type="EMBL" id="JABSTV010001255">
    <property type="protein sequence ID" value="KAH7934905.1"/>
    <property type="molecule type" value="Genomic_DNA"/>
</dbReference>
<keyword evidence="13" id="KW-1185">Reference proteome</keyword>
<keyword evidence="5 8" id="KW-0863">Zinc-finger</keyword>
<name>A0A9D4SN04_RHISA</name>
<dbReference type="InterPro" id="IPR013083">
    <property type="entry name" value="Znf_RING/FYVE/PHD"/>
</dbReference>
<evidence type="ECO:0000256" key="7">
    <source>
        <dbReference type="ARBA" id="ARBA00022833"/>
    </source>
</evidence>
<evidence type="ECO:0000256" key="8">
    <source>
        <dbReference type="PROSITE-ProRule" id="PRU00452"/>
    </source>
</evidence>
<keyword evidence="4" id="KW-0479">Metal-binding</keyword>
<gene>
    <name evidence="12" type="ORF">HPB52_001977</name>
</gene>
<sequence>MSSRGSSKTSCNESRSAYRHVYFQRQPFYDVLATLLPATPLKSYEHSRCHKSLQFEFLPRHVDDISTSSRNAVTGSEFGVQVHLRLCLEDRRGAQEDSYPADLKVEVNDAACALPASISVQAPGGATVRVCLPVNIVSSCLLYPHVVNKVSLSWQRERDREYVVGVFLVRKQSAATILRELQVRKAPSMDLTRELIKKKVQERARGGGEVTVTGFHVSLMCPLSKKRMSLPCRPLGCKHIQCFDALTYLQVNETRPTWTCPVCGRRPSFSSLFIDQFFMHILERVHADCDNVVFHKDASWTPSAPPKDVVLAGQASSSYASSSKVSSSSSSNEQDGRPNKRRKTKFVDLTVDVIDFTEDSGDEAKDHEAGACLQQEPAREAAAPTCPAACRAGGSSRIEQRVAIG</sequence>
<keyword evidence="6" id="KW-0833">Ubl conjugation pathway</keyword>
<organism evidence="12 13">
    <name type="scientific">Rhipicephalus sanguineus</name>
    <name type="common">Brown dog tick</name>
    <name type="synonym">Ixodes sanguineus</name>
    <dbReference type="NCBI Taxonomy" id="34632"/>
    <lineage>
        <taxon>Eukaryota</taxon>
        <taxon>Metazoa</taxon>
        <taxon>Ecdysozoa</taxon>
        <taxon>Arthropoda</taxon>
        <taxon>Chelicerata</taxon>
        <taxon>Arachnida</taxon>
        <taxon>Acari</taxon>
        <taxon>Parasitiformes</taxon>
        <taxon>Ixodida</taxon>
        <taxon>Ixodoidea</taxon>
        <taxon>Ixodidae</taxon>
        <taxon>Rhipicephalinae</taxon>
        <taxon>Rhipicephalus</taxon>
        <taxon>Rhipicephalus</taxon>
    </lineage>
</organism>
<dbReference type="Pfam" id="PF14324">
    <property type="entry name" value="PINIT"/>
    <property type="match status" value="1"/>
</dbReference>
<evidence type="ECO:0000256" key="5">
    <source>
        <dbReference type="ARBA" id="ARBA00022771"/>
    </source>
</evidence>